<dbReference type="SUPFAM" id="SSF52540">
    <property type="entry name" value="P-loop containing nucleoside triphosphate hydrolases"/>
    <property type="match status" value="1"/>
</dbReference>
<dbReference type="SMART" id="SM00177">
    <property type="entry name" value="ARF"/>
    <property type="match status" value="1"/>
</dbReference>
<accession>A0A1Q2ZTL9</accession>
<proteinExistence type="inferred from homology"/>
<feature type="binding site" evidence="4">
    <location>
        <position position="49"/>
    </location>
    <ligand>
        <name>Mg(2+)</name>
        <dbReference type="ChEBI" id="CHEBI:18420"/>
    </ligand>
</feature>
<evidence type="ECO:0000256" key="5">
    <source>
        <dbReference type="RuleBase" id="RU003925"/>
    </source>
</evidence>
<keyword evidence="2 3" id="KW-0342">GTP-binding</keyword>
<dbReference type="InterPro" id="IPR044612">
    <property type="entry name" value="ARL2/3"/>
</dbReference>
<feature type="binding site" evidence="3">
    <location>
        <begin position="23"/>
        <end position="30"/>
    </location>
    <ligand>
        <name>GTP</name>
        <dbReference type="ChEBI" id="CHEBI:37565"/>
    </ligand>
</feature>
<dbReference type="OMA" id="ENILDWI"/>
<dbReference type="Gene3D" id="3.40.50.300">
    <property type="entry name" value="P-loop containing nucleotide triphosphate hydrolases"/>
    <property type="match status" value="1"/>
</dbReference>
<sequence length="170" mass="19240">MGLLTIVKKQKLRDKEIRCLILGLDNAGKSTIVNQLLPQERRQHHVSPTVGFAIHNVEMGPYNVSMWDVGGQTTLRPFWDNYYDTTDVLVWCIDVSSSHRLPESLQELQPFLMGDSRVIIAFNKCDLLEDYQSELLQLQNQLPKVQFVPCSGRTGMGMRELCSAIASCSI</sequence>
<evidence type="ECO:0008006" key="8">
    <source>
        <dbReference type="Google" id="ProtNLM"/>
    </source>
</evidence>
<dbReference type="OrthoDB" id="2011769at2759"/>
<dbReference type="eggNOG" id="KOG0073">
    <property type="taxonomic scope" value="Eukaryota"/>
</dbReference>
<dbReference type="EMBL" id="BDGX01000001">
    <property type="protein sequence ID" value="GAV46779.1"/>
    <property type="molecule type" value="Genomic_DNA"/>
</dbReference>
<comment type="caution">
    <text evidence="6">The sequence shown here is derived from an EMBL/GenBank/DDBJ whole genome shotgun (WGS) entry which is preliminary data.</text>
</comment>
<dbReference type="CDD" id="cd00878">
    <property type="entry name" value="Arf_Arl"/>
    <property type="match status" value="1"/>
</dbReference>
<dbReference type="PANTHER" id="PTHR45697">
    <property type="entry name" value="ADP-RIBOSYLATION FACTOR-LIKE PROTEIN 2-RELATED"/>
    <property type="match status" value="1"/>
</dbReference>
<dbReference type="Pfam" id="PF00025">
    <property type="entry name" value="Arf"/>
    <property type="match status" value="1"/>
</dbReference>
<evidence type="ECO:0000256" key="1">
    <source>
        <dbReference type="ARBA" id="ARBA00022741"/>
    </source>
</evidence>
<dbReference type="GO" id="GO:0046872">
    <property type="term" value="F:metal ion binding"/>
    <property type="evidence" value="ECO:0007669"/>
    <property type="project" value="UniProtKB-KW"/>
</dbReference>
<keyword evidence="4" id="KW-0460">Magnesium</keyword>
<dbReference type="AlphaFoldDB" id="A0A1Q2ZTL9"/>
<reference evidence="6 7" key="1">
    <citation type="submission" date="2016-08" db="EMBL/GenBank/DDBJ databases">
        <title>Draft genome sequence of allopolyploid Zygosaccharomyces rouxii.</title>
        <authorList>
            <person name="Watanabe J."/>
            <person name="Uehara K."/>
            <person name="Mogi Y."/>
            <person name="Tsukioka Y."/>
        </authorList>
    </citation>
    <scope>NUCLEOTIDE SEQUENCE [LARGE SCALE GENOMIC DNA]</scope>
    <source>
        <strain evidence="6 7">NBRC 110957</strain>
    </source>
</reference>
<dbReference type="InterPro" id="IPR005225">
    <property type="entry name" value="Small_GTP-bd"/>
</dbReference>
<dbReference type="Proteomes" id="UP000187013">
    <property type="component" value="Unassembled WGS sequence"/>
</dbReference>
<feature type="binding site" evidence="3">
    <location>
        <position position="71"/>
    </location>
    <ligand>
        <name>GTP</name>
        <dbReference type="ChEBI" id="CHEBI:37565"/>
    </ligand>
</feature>
<feature type="binding site" evidence="4">
    <location>
        <position position="30"/>
    </location>
    <ligand>
        <name>Mg(2+)</name>
        <dbReference type="ChEBI" id="CHEBI:18420"/>
    </ligand>
</feature>
<evidence type="ECO:0000313" key="6">
    <source>
        <dbReference type="EMBL" id="GAV46779.1"/>
    </source>
</evidence>
<keyword evidence="1 3" id="KW-0547">Nucleotide-binding</keyword>
<dbReference type="InterPro" id="IPR006689">
    <property type="entry name" value="Small_GTPase_ARF/SAR"/>
</dbReference>
<evidence type="ECO:0000313" key="7">
    <source>
        <dbReference type="Proteomes" id="UP000187013"/>
    </source>
</evidence>
<comment type="similarity">
    <text evidence="5">Belongs to the small GTPase superfamily. Arf family.</text>
</comment>
<evidence type="ECO:0000256" key="2">
    <source>
        <dbReference type="ARBA" id="ARBA00023134"/>
    </source>
</evidence>
<dbReference type="GO" id="GO:0007021">
    <property type="term" value="P:tubulin complex assembly"/>
    <property type="evidence" value="ECO:0007669"/>
    <property type="project" value="EnsemblFungi"/>
</dbReference>
<feature type="binding site" evidence="3">
    <location>
        <begin position="123"/>
        <end position="126"/>
    </location>
    <ligand>
        <name>GTP</name>
        <dbReference type="ChEBI" id="CHEBI:37565"/>
    </ligand>
</feature>
<organism evidence="6 7">
    <name type="scientific">Zygosaccharomyces rouxii</name>
    <dbReference type="NCBI Taxonomy" id="4956"/>
    <lineage>
        <taxon>Eukaryota</taxon>
        <taxon>Fungi</taxon>
        <taxon>Dikarya</taxon>
        <taxon>Ascomycota</taxon>
        <taxon>Saccharomycotina</taxon>
        <taxon>Saccharomycetes</taxon>
        <taxon>Saccharomycetales</taxon>
        <taxon>Saccharomycetaceae</taxon>
        <taxon>Zygosaccharomyces</taxon>
    </lineage>
</organism>
<name>A0A1Q2ZTL9_ZYGRO</name>
<dbReference type="GO" id="GO:0006457">
    <property type="term" value="P:protein folding"/>
    <property type="evidence" value="ECO:0007669"/>
    <property type="project" value="EnsemblFungi"/>
</dbReference>
<keyword evidence="4" id="KW-0479">Metal-binding</keyword>
<gene>
    <name evidence="6" type="ORF">ZYGR_0A03740</name>
</gene>
<dbReference type="InterPro" id="IPR027417">
    <property type="entry name" value="P-loop_NTPase"/>
</dbReference>
<evidence type="ECO:0000256" key="3">
    <source>
        <dbReference type="PIRSR" id="PIRSR606689-1"/>
    </source>
</evidence>
<dbReference type="PRINTS" id="PR00328">
    <property type="entry name" value="SAR1GTPBP"/>
</dbReference>
<dbReference type="NCBIfam" id="TIGR00231">
    <property type="entry name" value="small_GTP"/>
    <property type="match status" value="1"/>
</dbReference>
<dbReference type="GO" id="GO:0003924">
    <property type="term" value="F:GTPase activity"/>
    <property type="evidence" value="ECO:0007669"/>
    <property type="project" value="InterPro"/>
</dbReference>
<protein>
    <recommendedName>
        <fullName evidence="8">GTP-binding protein CIN4</fullName>
    </recommendedName>
</protein>
<dbReference type="GO" id="GO:0005525">
    <property type="term" value="F:GTP binding"/>
    <property type="evidence" value="ECO:0007669"/>
    <property type="project" value="UniProtKB-KW"/>
</dbReference>
<evidence type="ECO:0000256" key="4">
    <source>
        <dbReference type="PIRSR" id="PIRSR606689-2"/>
    </source>
</evidence>
<dbReference type="PROSITE" id="PS51417">
    <property type="entry name" value="ARF"/>
    <property type="match status" value="1"/>
</dbReference>